<evidence type="ECO:0000313" key="9">
    <source>
        <dbReference type="EMBL" id="PVE45413.1"/>
    </source>
</evidence>
<feature type="transmembrane region" description="Helical" evidence="8">
    <location>
        <begin position="31"/>
        <end position="56"/>
    </location>
</feature>
<feature type="transmembrane region" description="Helical" evidence="8">
    <location>
        <begin position="102"/>
        <end position="120"/>
    </location>
</feature>
<dbReference type="EMBL" id="QDDR01000015">
    <property type="protein sequence ID" value="PVE45413.1"/>
    <property type="molecule type" value="Genomic_DNA"/>
</dbReference>
<dbReference type="Proteomes" id="UP000244810">
    <property type="component" value="Unassembled WGS sequence"/>
</dbReference>
<dbReference type="Pfam" id="PF01925">
    <property type="entry name" value="TauE"/>
    <property type="match status" value="1"/>
</dbReference>
<feature type="transmembrane region" description="Helical" evidence="8">
    <location>
        <begin position="196"/>
        <end position="215"/>
    </location>
</feature>
<name>A0A2T7UL46_9RHOB</name>
<dbReference type="InterPro" id="IPR052017">
    <property type="entry name" value="TSUP"/>
</dbReference>
<comment type="similarity">
    <text evidence="2 8">Belongs to the 4-toluene sulfonate uptake permease (TSUP) (TC 2.A.102) family.</text>
</comment>
<feature type="transmembrane region" description="Helical" evidence="8">
    <location>
        <begin position="77"/>
        <end position="96"/>
    </location>
</feature>
<evidence type="ECO:0000256" key="6">
    <source>
        <dbReference type="ARBA" id="ARBA00022989"/>
    </source>
</evidence>
<feature type="transmembrane region" description="Helical" evidence="8">
    <location>
        <begin position="227"/>
        <end position="247"/>
    </location>
</feature>
<feature type="transmembrane region" description="Helical" evidence="8">
    <location>
        <begin position="166"/>
        <end position="189"/>
    </location>
</feature>
<dbReference type="RefSeq" id="WP_107750127.1">
    <property type="nucleotide sequence ID" value="NZ_QDDR01000015.1"/>
</dbReference>
<dbReference type="PANTHER" id="PTHR30269">
    <property type="entry name" value="TRANSMEMBRANE PROTEIN YFCA"/>
    <property type="match status" value="1"/>
</dbReference>
<keyword evidence="4 8" id="KW-1003">Cell membrane</keyword>
<feature type="transmembrane region" description="Helical" evidence="8">
    <location>
        <begin position="132"/>
        <end position="154"/>
    </location>
</feature>
<evidence type="ECO:0000256" key="2">
    <source>
        <dbReference type="ARBA" id="ARBA00009142"/>
    </source>
</evidence>
<sequence length="248" mass="25445">MDAFLGLSPLALAFMALVVFASAFMRGYSGFGYPVLVVAAGAFVTNPLALVPMAVLGDLVLCLQHGRAAWPDIHWPTAWRLSLGALLGLLPGLLILPHVDEATARIAISGIVLLASLVMLRGWVLPPGAGKGATLGMGVVSGLVAPAGVAGPPAVMVTAALGLSPLVFRATLLAYFVLLDGMTFVQFGLAGKIDTAVLIATAASVPFVVIGSWWGARLAVGADPARFRRITIGVLMAMAAIGLIRALV</sequence>
<comment type="caution">
    <text evidence="9">The sequence shown here is derived from an EMBL/GenBank/DDBJ whole genome shotgun (WGS) entry which is preliminary data.</text>
</comment>
<keyword evidence="6 8" id="KW-1133">Transmembrane helix</keyword>
<gene>
    <name evidence="9" type="ORF">DDE23_21725</name>
</gene>
<dbReference type="OrthoDB" id="7644495at2"/>
<dbReference type="InterPro" id="IPR002781">
    <property type="entry name" value="TM_pro_TauE-like"/>
</dbReference>
<evidence type="ECO:0000256" key="1">
    <source>
        <dbReference type="ARBA" id="ARBA00004651"/>
    </source>
</evidence>
<evidence type="ECO:0000256" key="8">
    <source>
        <dbReference type="RuleBase" id="RU363041"/>
    </source>
</evidence>
<dbReference type="AlphaFoldDB" id="A0A2T7UL46"/>
<keyword evidence="7 8" id="KW-0472">Membrane</keyword>
<evidence type="ECO:0000256" key="3">
    <source>
        <dbReference type="ARBA" id="ARBA00022448"/>
    </source>
</evidence>
<keyword evidence="10" id="KW-1185">Reference proteome</keyword>
<evidence type="ECO:0000313" key="10">
    <source>
        <dbReference type="Proteomes" id="UP000244810"/>
    </source>
</evidence>
<evidence type="ECO:0000256" key="4">
    <source>
        <dbReference type="ARBA" id="ARBA00022475"/>
    </source>
</evidence>
<organism evidence="9 10">
    <name type="scientific">Pararhodobacter aggregans</name>
    <dbReference type="NCBI Taxonomy" id="404875"/>
    <lineage>
        <taxon>Bacteria</taxon>
        <taxon>Pseudomonadati</taxon>
        <taxon>Pseudomonadota</taxon>
        <taxon>Alphaproteobacteria</taxon>
        <taxon>Rhodobacterales</taxon>
        <taxon>Paracoccaceae</taxon>
        <taxon>Pararhodobacter</taxon>
    </lineage>
</organism>
<dbReference type="GO" id="GO:0005886">
    <property type="term" value="C:plasma membrane"/>
    <property type="evidence" value="ECO:0007669"/>
    <property type="project" value="UniProtKB-SubCell"/>
</dbReference>
<proteinExistence type="inferred from homology"/>
<comment type="subcellular location">
    <subcellularLocation>
        <location evidence="1 8">Cell membrane</location>
        <topology evidence="1 8">Multi-pass membrane protein</topology>
    </subcellularLocation>
</comment>
<accession>A0A2T7UL46</accession>
<keyword evidence="5 8" id="KW-0812">Transmembrane</keyword>
<protein>
    <recommendedName>
        <fullName evidence="8">Probable membrane transporter protein</fullName>
    </recommendedName>
</protein>
<dbReference type="PANTHER" id="PTHR30269:SF37">
    <property type="entry name" value="MEMBRANE TRANSPORTER PROTEIN"/>
    <property type="match status" value="1"/>
</dbReference>
<reference evidence="9 10" key="1">
    <citation type="journal article" date="2011" name="Syst. Appl. Microbiol.">
        <title>Defluviimonas denitrificans gen. nov., sp. nov., and Pararhodobacter aggregans gen. nov., sp. nov., non-phototrophic Rhodobacteraceae from the biofilter of a marine aquaculture.</title>
        <authorList>
            <person name="Foesel B.U."/>
            <person name="Drake H.L."/>
            <person name="Schramm A."/>
        </authorList>
    </citation>
    <scope>NUCLEOTIDE SEQUENCE [LARGE SCALE GENOMIC DNA]</scope>
    <source>
        <strain evidence="9 10">D1-19</strain>
    </source>
</reference>
<keyword evidence="3" id="KW-0813">Transport</keyword>
<evidence type="ECO:0000256" key="7">
    <source>
        <dbReference type="ARBA" id="ARBA00023136"/>
    </source>
</evidence>
<evidence type="ECO:0000256" key="5">
    <source>
        <dbReference type="ARBA" id="ARBA00022692"/>
    </source>
</evidence>